<evidence type="ECO:0000256" key="5">
    <source>
        <dbReference type="ARBA" id="ARBA00022664"/>
    </source>
</evidence>
<dbReference type="InterPro" id="IPR036322">
    <property type="entry name" value="WD40_repeat_dom_sf"/>
</dbReference>
<evidence type="ECO:0000313" key="18">
    <source>
        <dbReference type="Proteomes" id="UP000807469"/>
    </source>
</evidence>
<accession>A0A9P6D2R7</accession>
<reference evidence="17" key="1">
    <citation type="submission" date="2020-11" db="EMBL/GenBank/DDBJ databases">
        <authorList>
            <consortium name="DOE Joint Genome Institute"/>
            <person name="Ahrendt S."/>
            <person name="Riley R."/>
            <person name="Andreopoulos W."/>
            <person name="Labutti K."/>
            <person name="Pangilinan J."/>
            <person name="Ruiz-Duenas F.J."/>
            <person name="Barrasa J.M."/>
            <person name="Sanchez-Garcia M."/>
            <person name="Camarero S."/>
            <person name="Miyauchi S."/>
            <person name="Serrano A."/>
            <person name="Linde D."/>
            <person name="Babiker R."/>
            <person name="Drula E."/>
            <person name="Ayuso-Fernandez I."/>
            <person name="Pacheco R."/>
            <person name="Padilla G."/>
            <person name="Ferreira P."/>
            <person name="Barriuso J."/>
            <person name="Kellner H."/>
            <person name="Castanera R."/>
            <person name="Alfaro M."/>
            <person name="Ramirez L."/>
            <person name="Pisabarro A.G."/>
            <person name="Kuo A."/>
            <person name="Tritt A."/>
            <person name="Lipzen A."/>
            <person name="He G."/>
            <person name="Yan M."/>
            <person name="Ng V."/>
            <person name="Cullen D."/>
            <person name="Martin F."/>
            <person name="Rosso M.-N."/>
            <person name="Henrissat B."/>
            <person name="Hibbett D."/>
            <person name="Martinez A.T."/>
            <person name="Grigoriev I.V."/>
        </authorList>
    </citation>
    <scope>NUCLEOTIDE SEQUENCE</scope>
    <source>
        <strain evidence="17">CIRM-BRFM 674</strain>
    </source>
</reference>
<dbReference type="Proteomes" id="UP000807469">
    <property type="component" value="Unassembled WGS sequence"/>
</dbReference>
<organism evidence="17 18">
    <name type="scientific">Pholiota conissans</name>
    <dbReference type="NCBI Taxonomy" id="109636"/>
    <lineage>
        <taxon>Eukaryota</taxon>
        <taxon>Fungi</taxon>
        <taxon>Dikarya</taxon>
        <taxon>Basidiomycota</taxon>
        <taxon>Agaricomycotina</taxon>
        <taxon>Agaricomycetes</taxon>
        <taxon>Agaricomycetidae</taxon>
        <taxon>Agaricales</taxon>
        <taxon>Agaricineae</taxon>
        <taxon>Strophariaceae</taxon>
        <taxon>Pholiota</taxon>
    </lineage>
</organism>
<evidence type="ECO:0000256" key="14">
    <source>
        <dbReference type="PROSITE-ProRule" id="PRU00221"/>
    </source>
</evidence>
<keyword evidence="8" id="KW-0677">Repeat</keyword>
<comment type="subcellular location">
    <subcellularLocation>
        <location evidence="1 15">Nucleus</location>
    </subcellularLocation>
</comment>
<dbReference type="PANTHER" id="PTHR43995:SF1">
    <property type="entry name" value="PRE-MRNA-PROCESSING FACTOR 19"/>
    <property type="match status" value="1"/>
</dbReference>
<dbReference type="InterPro" id="IPR038959">
    <property type="entry name" value="Prp19"/>
</dbReference>
<keyword evidence="5 15" id="KW-0507">mRNA processing</keyword>
<keyword evidence="12 15" id="KW-0234">DNA repair</keyword>
<evidence type="ECO:0000256" key="15">
    <source>
        <dbReference type="RuleBase" id="RU367101"/>
    </source>
</evidence>
<dbReference type="GO" id="GO:0005737">
    <property type="term" value="C:cytoplasm"/>
    <property type="evidence" value="ECO:0007669"/>
    <property type="project" value="TreeGrafter"/>
</dbReference>
<dbReference type="AlphaFoldDB" id="A0A9P6D2R7"/>
<dbReference type="InterPro" id="IPR013083">
    <property type="entry name" value="Znf_RING/FYVE/PHD"/>
</dbReference>
<proteinExistence type="inferred from homology"/>
<evidence type="ECO:0000256" key="3">
    <source>
        <dbReference type="ARBA" id="ARBA00006388"/>
    </source>
</evidence>
<feature type="repeat" description="WD" evidence="14">
    <location>
        <begin position="394"/>
        <end position="428"/>
    </location>
</feature>
<evidence type="ECO:0000256" key="12">
    <source>
        <dbReference type="ARBA" id="ARBA00023204"/>
    </source>
</evidence>
<evidence type="ECO:0000256" key="9">
    <source>
        <dbReference type="ARBA" id="ARBA00022763"/>
    </source>
</evidence>
<evidence type="ECO:0000259" key="16">
    <source>
        <dbReference type="PROSITE" id="PS51698"/>
    </source>
</evidence>
<dbReference type="EC" id="2.3.2.27" evidence="15"/>
<evidence type="ECO:0000313" key="17">
    <source>
        <dbReference type="EMBL" id="KAF9481704.1"/>
    </source>
</evidence>
<dbReference type="Gene3D" id="2.130.10.10">
    <property type="entry name" value="YVTN repeat-like/Quinoprotein amine dehydrogenase"/>
    <property type="match status" value="1"/>
</dbReference>
<dbReference type="GO" id="GO:0000398">
    <property type="term" value="P:mRNA splicing, via spliceosome"/>
    <property type="evidence" value="ECO:0007669"/>
    <property type="project" value="InterPro"/>
</dbReference>
<dbReference type="InterPro" id="IPR003613">
    <property type="entry name" value="Ubox_domain"/>
</dbReference>
<dbReference type="CDD" id="cd16656">
    <property type="entry name" value="RING-Ubox_PRP19"/>
    <property type="match status" value="1"/>
</dbReference>
<evidence type="ECO:0000256" key="4">
    <source>
        <dbReference type="ARBA" id="ARBA00022574"/>
    </source>
</evidence>
<dbReference type="PROSITE" id="PS50082">
    <property type="entry name" value="WD_REPEATS_2"/>
    <property type="match status" value="2"/>
</dbReference>
<comment type="pathway">
    <text evidence="2 15">Protein modification; protein ubiquitination.</text>
</comment>
<comment type="similarity">
    <text evidence="3 15">Belongs to the WD repeat PRP19 family.</text>
</comment>
<name>A0A9P6D2R7_9AGAR</name>
<dbReference type="GO" id="GO:0061630">
    <property type="term" value="F:ubiquitin protein ligase activity"/>
    <property type="evidence" value="ECO:0007669"/>
    <property type="project" value="UniProtKB-UniRule"/>
</dbReference>
<keyword evidence="18" id="KW-1185">Reference proteome</keyword>
<feature type="repeat" description="WD" evidence="14">
    <location>
        <begin position="251"/>
        <end position="286"/>
    </location>
</feature>
<dbReference type="Gene3D" id="3.30.40.10">
    <property type="entry name" value="Zinc/RING finger domain, C3HC4 (zinc finger)"/>
    <property type="match status" value="1"/>
</dbReference>
<dbReference type="SMART" id="SM00504">
    <property type="entry name" value="Ubox"/>
    <property type="match status" value="1"/>
</dbReference>
<protein>
    <recommendedName>
        <fullName evidence="15">Pre-mRNA-processing factor 19</fullName>
        <ecNumber evidence="15">2.3.2.27</ecNumber>
    </recommendedName>
</protein>
<dbReference type="PANTHER" id="PTHR43995">
    <property type="entry name" value="PRE-MRNA-PROCESSING FACTOR 19"/>
    <property type="match status" value="1"/>
</dbReference>
<evidence type="ECO:0000256" key="13">
    <source>
        <dbReference type="ARBA" id="ARBA00023242"/>
    </source>
</evidence>
<keyword evidence="7 15" id="KW-0747">Spliceosome</keyword>
<keyword evidence="9 15" id="KW-0227">DNA damage</keyword>
<comment type="caution">
    <text evidence="17">The sequence shown here is derived from an EMBL/GenBank/DDBJ whole genome shotgun (WGS) entry which is preliminary data.</text>
</comment>
<dbReference type="Pfam" id="PF04564">
    <property type="entry name" value="U-box"/>
    <property type="match status" value="1"/>
</dbReference>
<dbReference type="InterPro" id="IPR015943">
    <property type="entry name" value="WD40/YVTN_repeat-like_dom_sf"/>
</dbReference>
<dbReference type="OrthoDB" id="687049at2759"/>
<dbReference type="SUPFAM" id="SSF57850">
    <property type="entry name" value="RING/U-box"/>
    <property type="match status" value="1"/>
</dbReference>
<dbReference type="GO" id="GO:0006281">
    <property type="term" value="P:DNA repair"/>
    <property type="evidence" value="ECO:0007669"/>
    <property type="project" value="UniProtKB-KW"/>
</dbReference>
<evidence type="ECO:0000256" key="7">
    <source>
        <dbReference type="ARBA" id="ARBA00022728"/>
    </source>
</evidence>
<keyword evidence="10 15" id="KW-0833">Ubl conjugation pathway</keyword>
<evidence type="ECO:0000256" key="1">
    <source>
        <dbReference type="ARBA" id="ARBA00004123"/>
    </source>
</evidence>
<evidence type="ECO:0000256" key="2">
    <source>
        <dbReference type="ARBA" id="ARBA00004906"/>
    </source>
</evidence>
<dbReference type="FunFam" id="3.30.40.10:FF:000027">
    <property type="entry name" value="Pre-mRNA-processing factor 19, putative"/>
    <property type="match status" value="1"/>
</dbReference>
<comment type="catalytic activity">
    <reaction evidence="15">
        <text>S-ubiquitinyl-[E2 ubiquitin-conjugating enzyme]-L-cysteine + [acceptor protein]-L-lysine = [E2 ubiquitin-conjugating enzyme]-L-cysteine + N(6)-ubiquitinyl-[acceptor protein]-L-lysine.</text>
        <dbReference type="EC" id="2.3.2.27"/>
    </reaction>
</comment>
<comment type="function">
    <text evidence="15">Ubiquitin-protein ligase which is mainly involved pre-mRNA splicing and DNA repair. Required for pre-mRNA splicing as component of the spliceosome.</text>
</comment>
<dbReference type="GO" id="GO:0070534">
    <property type="term" value="P:protein K63-linked ubiquitination"/>
    <property type="evidence" value="ECO:0007669"/>
    <property type="project" value="UniProtKB-UniRule"/>
</dbReference>
<gene>
    <name evidence="17" type="ORF">BDN70DRAFT_830603</name>
</gene>
<dbReference type="SUPFAM" id="SSF50978">
    <property type="entry name" value="WD40 repeat-like"/>
    <property type="match status" value="1"/>
</dbReference>
<dbReference type="SMART" id="SM00320">
    <property type="entry name" value="WD40"/>
    <property type="match status" value="7"/>
</dbReference>
<keyword evidence="13 15" id="KW-0539">Nucleus</keyword>
<sequence>MFFCAISGEPPQDPVVSSKSGHVYERRLIVKYITENGTDPLTGEKLEESDLIAVKASPASAAPRPPTHTSVPALLHLLQNEWDALVLGTYNTEQKLNATRQELSYALYAQDAASRVVARLIRERDAAREALANVQASMGITPAAPTQDVEMEEGAAVEGGLPANITAQIDETHQSLSAARKKRKPAPGYATAAEVKSFVASHTIDSLHSPSPAGITALAVSRLNPSQFLTGGNDKVVQLYDKSTDKVLASLKGHTKKINHVAFREAANEPTLLLSAGADKIAKVWSHDATSGEYIPKSTVRSHKGELTGLAVHPTNTLYALSSIDKTYSLHDLTNFSQVFRSLPSEEAFTSLAIHPDGTLLGLGTPGSTIQIYDIRTGAIAASLTPPDAAPFTVNTLAFSENGYHLLAPNSLSSVAIWDLRKQKATHTISLGDDFKINRVAFDTSAQFLGVAGSLGGRIYAHKSWEELLRLDEGGEVSDFAFGDMGKEIWGATGREVRIWSLPATV</sequence>
<dbReference type="InterPro" id="IPR001680">
    <property type="entry name" value="WD40_rpt"/>
</dbReference>
<dbReference type="GO" id="GO:0071006">
    <property type="term" value="C:U2-type catalytic step 1 spliceosome"/>
    <property type="evidence" value="ECO:0007669"/>
    <property type="project" value="TreeGrafter"/>
</dbReference>
<feature type="domain" description="U-box" evidence="16">
    <location>
        <begin position="1"/>
        <end position="71"/>
    </location>
</feature>
<keyword evidence="11 15" id="KW-0508">mRNA splicing</keyword>
<evidence type="ECO:0000256" key="8">
    <source>
        <dbReference type="ARBA" id="ARBA00022737"/>
    </source>
</evidence>
<comment type="subunit">
    <text evidence="15">Homotetramer.</text>
</comment>
<evidence type="ECO:0000256" key="6">
    <source>
        <dbReference type="ARBA" id="ARBA00022679"/>
    </source>
</evidence>
<dbReference type="GO" id="GO:0000974">
    <property type="term" value="C:Prp19 complex"/>
    <property type="evidence" value="ECO:0007669"/>
    <property type="project" value="UniProtKB-UniRule"/>
</dbReference>
<dbReference type="Pfam" id="PF00400">
    <property type="entry name" value="WD40"/>
    <property type="match status" value="1"/>
</dbReference>
<keyword evidence="4 14" id="KW-0853">WD repeat</keyword>
<evidence type="ECO:0000256" key="11">
    <source>
        <dbReference type="ARBA" id="ARBA00023187"/>
    </source>
</evidence>
<keyword evidence="6 15" id="KW-0808">Transferase</keyword>
<dbReference type="Pfam" id="PF08606">
    <property type="entry name" value="Prp19"/>
    <property type="match status" value="1"/>
</dbReference>
<dbReference type="EMBL" id="MU155175">
    <property type="protein sequence ID" value="KAF9481704.1"/>
    <property type="molecule type" value="Genomic_DNA"/>
</dbReference>
<dbReference type="InterPro" id="IPR055340">
    <property type="entry name" value="RING-Ubox_PRP19"/>
</dbReference>
<dbReference type="InterPro" id="IPR013915">
    <property type="entry name" value="Prp19_cc"/>
</dbReference>
<dbReference type="PROSITE" id="PS51698">
    <property type="entry name" value="U_BOX"/>
    <property type="match status" value="1"/>
</dbReference>
<evidence type="ECO:0000256" key="10">
    <source>
        <dbReference type="ARBA" id="ARBA00022786"/>
    </source>
</evidence>